<gene>
    <name evidence="8" type="ORF">TRUGW13939_09300</name>
</gene>
<feature type="domain" description="VPS28 N-terminal" evidence="7">
    <location>
        <begin position="36"/>
        <end position="144"/>
    </location>
</feature>
<organism evidence="8 9">
    <name type="scientific">Talaromyces rugulosus</name>
    <name type="common">Penicillium rugulosum</name>
    <dbReference type="NCBI Taxonomy" id="121627"/>
    <lineage>
        <taxon>Eukaryota</taxon>
        <taxon>Fungi</taxon>
        <taxon>Dikarya</taxon>
        <taxon>Ascomycota</taxon>
        <taxon>Pezizomycotina</taxon>
        <taxon>Eurotiomycetes</taxon>
        <taxon>Eurotiomycetidae</taxon>
        <taxon>Eurotiales</taxon>
        <taxon>Trichocomaceae</taxon>
        <taxon>Talaromyces</taxon>
        <taxon>Talaromyces sect. Islandici</taxon>
    </lineage>
</organism>
<evidence type="ECO:0000259" key="7">
    <source>
        <dbReference type="PROSITE" id="PS51313"/>
    </source>
</evidence>
<protein>
    <recommendedName>
        <fullName evidence="10">VPS28-domain-containing protein</fullName>
    </recommendedName>
</protein>
<dbReference type="KEGG" id="trg:TRUGW13939_09300"/>
<dbReference type="PANTHER" id="PTHR12937">
    <property type="entry name" value="VACUOLAR PROTEIN SORTING 28, ISOFORM 2 VPS28"/>
    <property type="match status" value="1"/>
</dbReference>
<keyword evidence="9" id="KW-1185">Reference proteome</keyword>
<dbReference type="PANTHER" id="PTHR12937:SF0">
    <property type="entry name" value="VACUOLAR PROTEIN SORTING-ASSOCIATED PROTEIN 28 HOMOLOG"/>
    <property type="match status" value="1"/>
</dbReference>
<dbReference type="GO" id="GO:0000813">
    <property type="term" value="C:ESCRT I complex"/>
    <property type="evidence" value="ECO:0007669"/>
    <property type="project" value="InterPro"/>
</dbReference>
<dbReference type="Pfam" id="PF03997">
    <property type="entry name" value="VPS28"/>
    <property type="match status" value="1"/>
</dbReference>
<accession>A0A7H8RC88</accession>
<dbReference type="GeneID" id="55996784"/>
<dbReference type="InterPro" id="IPR007143">
    <property type="entry name" value="Vps28"/>
</dbReference>
<dbReference type="InterPro" id="IPR038358">
    <property type="entry name" value="VPS28_N_sf"/>
</dbReference>
<evidence type="ECO:0000313" key="8">
    <source>
        <dbReference type="EMBL" id="QKX62143.1"/>
    </source>
</evidence>
<feature type="domain" description="VPS28 C-terminal" evidence="6">
    <location>
        <begin position="165"/>
        <end position="259"/>
    </location>
</feature>
<dbReference type="Proteomes" id="UP000509510">
    <property type="component" value="Chromosome V"/>
</dbReference>
<dbReference type="Gene3D" id="1.20.1440.200">
    <property type="match status" value="1"/>
</dbReference>
<comment type="subcellular location">
    <subcellularLocation>
        <location evidence="1">Endosome</location>
    </subcellularLocation>
</comment>
<dbReference type="GO" id="GO:0044877">
    <property type="term" value="F:protein-containing complex binding"/>
    <property type="evidence" value="ECO:0007669"/>
    <property type="project" value="TreeGrafter"/>
</dbReference>
<dbReference type="SUPFAM" id="SSF140111">
    <property type="entry name" value="Endosomal sorting complex assembly domain"/>
    <property type="match status" value="1"/>
</dbReference>
<dbReference type="Gene3D" id="1.20.120.1130">
    <property type="match status" value="1"/>
</dbReference>
<comment type="similarity">
    <text evidence="5">Belongs to the VPS28 family.</text>
</comment>
<dbReference type="EMBL" id="CP055902">
    <property type="protein sequence ID" value="QKX62143.1"/>
    <property type="molecule type" value="Genomic_DNA"/>
</dbReference>
<dbReference type="GO" id="GO:0043328">
    <property type="term" value="P:protein transport to vacuole involved in ubiquitin-dependent protein catabolic process via the multivesicular body sorting pathway"/>
    <property type="evidence" value="ECO:0007669"/>
    <property type="project" value="TreeGrafter"/>
</dbReference>
<dbReference type="PROSITE" id="PS51313">
    <property type="entry name" value="VPS28_N"/>
    <property type="match status" value="1"/>
</dbReference>
<proteinExistence type="inferred from homology"/>
<sequence>MDFQRPLSYAPTPYSYTPNPALSSSINLDEVSPRSLISDPTNPGKEVKLASSSTERDLYESLAEIYSIIITLDGLEKAYIRDAIPEAEYTETCARLLKQYKSTLGDDTVAREFVDLETFKRTWDLECPRATERLRIGLPATVEQAPHGAHTPSSGAPTNAPVGGASGSLILTATENFITFLDALKLNMVSKDALHPLLSEVIQSVNKVTDRDFESRGKIIQWLIALNQMRATEELSDDQARELPVHARSPGLHFSVVVVPSLTMITADNDEPLHVLDLPQLYTKPSAKDILDTLDLLAVQPKSFGSAARDVVKPAIQPTDVAKYLTSIISSPLAWLESDELRETIWDATAVRLSERAGRTAMPALSRVFEIPTSSNEEFTLTLHEPSLTSDNLGMKTWVSSYLLSHRLHSIFDSVPNLVHPVLNNDKSVKKTSPIRALELGSGTGLVGLSFAILRGPLASIHLTDLPAIVPNLAHNVTLNSELLEQTSAEVTTGVLDWSVTPESTPTRDEQYNVILAADPLYSPDHPKLLVQTIEIWLSRDLDARVVVELPLRDAYLPQVKELRQRMQDVGLVIVEEGNESGYDDWEGANGDSVEVHCWWSVWGWSERL</sequence>
<evidence type="ECO:0000256" key="3">
    <source>
        <dbReference type="ARBA" id="ARBA00022753"/>
    </source>
</evidence>
<dbReference type="InterPro" id="IPR019410">
    <property type="entry name" value="Methyltransf_16"/>
</dbReference>
<dbReference type="SUPFAM" id="SSF53335">
    <property type="entry name" value="S-adenosyl-L-methionine-dependent methyltransferases"/>
    <property type="match status" value="1"/>
</dbReference>
<keyword evidence="4 5" id="KW-0653">Protein transport</keyword>
<evidence type="ECO:0000256" key="1">
    <source>
        <dbReference type="ARBA" id="ARBA00004177"/>
    </source>
</evidence>
<dbReference type="SUPFAM" id="SSF140427">
    <property type="entry name" value="VPS28 C-terminal domain-like"/>
    <property type="match status" value="1"/>
</dbReference>
<evidence type="ECO:0000256" key="4">
    <source>
        <dbReference type="ARBA" id="ARBA00022927"/>
    </source>
</evidence>
<dbReference type="InterPro" id="IPR017899">
    <property type="entry name" value="VPS28_C"/>
</dbReference>
<evidence type="ECO:0000313" key="9">
    <source>
        <dbReference type="Proteomes" id="UP000509510"/>
    </source>
</evidence>
<dbReference type="RefSeq" id="XP_035348317.1">
    <property type="nucleotide sequence ID" value="XM_035492424.1"/>
</dbReference>
<evidence type="ECO:0000256" key="2">
    <source>
        <dbReference type="ARBA" id="ARBA00022448"/>
    </source>
</evidence>
<dbReference type="InterPro" id="IPR037206">
    <property type="entry name" value="VPS28_C_sf"/>
</dbReference>
<dbReference type="CDD" id="cd02440">
    <property type="entry name" value="AdoMet_MTases"/>
    <property type="match status" value="1"/>
</dbReference>
<dbReference type="InterPro" id="IPR017898">
    <property type="entry name" value="VPS28_N"/>
</dbReference>
<dbReference type="PROSITE" id="PS51310">
    <property type="entry name" value="VPS28_C"/>
    <property type="match status" value="1"/>
</dbReference>
<dbReference type="InterPro" id="IPR029063">
    <property type="entry name" value="SAM-dependent_MTases_sf"/>
</dbReference>
<keyword evidence="2 5" id="KW-0813">Transport</keyword>
<dbReference type="GO" id="GO:0008757">
    <property type="term" value="F:S-adenosylmethionine-dependent methyltransferase activity"/>
    <property type="evidence" value="ECO:0007669"/>
    <property type="project" value="UniProtKB-ARBA"/>
</dbReference>
<evidence type="ECO:0000259" key="6">
    <source>
        <dbReference type="PROSITE" id="PS51310"/>
    </source>
</evidence>
<dbReference type="Gene3D" id="3.40.50.150">
    <property type="entry name" value="Vaccinia Virus protein VP39"/>
    <property type="match status" value="1"/>
</dbReference>
<evidence type="ECO:0000256" key="5">
    <source>
        <dbReference type="PROSITE-ProRule" id="PRU00642"/>
    </source>
</evidence>
<dbReference type="InterPro" id="IPR037202">
    <property type="entry name" value="ESCRT_assembly_dom"/>
</dbReference>
<dbReference type="AlphaFoldDB" id="A0A7H8RC88"/>
<dbReference type="OrthoDB" id="433955at2759"/>
<dbReference type="Pfam" id="PF10294">
    <property type="entry name" value="Methyltransf_16"/>
    <property type="match status" value="1"/>
</dbReference>
<dbReference type="FunFam" id="1.20.1440.200:FF:000003">
    <property type="entry name" value="Vacuolar protein sorting-associated protein 28"/>
    <property type="match status" value="1"/>
</dbReference>
<name>A0A7H8RC88_TALRU</name>
<keyword evidence="3" id="KW-0967">Endosome</keyword>
<evidence type="ECO:0008006" key="10">
    <source>
        <dbReference type="Google" id="ProtNLM"/>
    </source>
</evidence>
<reference evidence="9" key="1">
    <citation type="submission" date="2020-06" db="EMBL/GenBank/DDBJ databases">
        <title>A chromosome-scale genome assembly of Talaromyces rugulosus W13939.</title>
        <authorList>
            <person name="Wang B."/>
            <person name="Guo L."/>
            <person name="Ye K."/>
            <person name="Wang L."/>
        </authorList>
    </citation>
    <scope>NUCLEOTIDE SEQUENCE [LARGE SCALE GENOMIC DNA]</scope>
    <source>
        <strain evidence="9">W13939</strain>
    </source>
</reference>